<feature type="region of interest" description="Disordered" evidence="2">
    <location>
        <begin position="1"/>
        <end position="81"/>
    </location>
</feature>
<dbReference type="Ensembl" id="ENSXETT00000113308">
    <property type="protein sequence ID" value="ENSXETP00000116811"/>
    <property type="gene ID" value="ENSXETG00000043637"/>
</dbReference>
<dbReference type="AlphaFoldDB" id="A0A803K8T1"/>
<feature type="compositionally biased region" description="Basic residues" evidence="2">
    <location>
        <begin position="1"/>
        <end position="10"/>
    </location>
</feature>
<dbReference type="InterPro" id="IPR042566">
    <property type="entry name" value="L1_C"/>
</dbReference>
<reference evidence="3" key="2">
    <citation type="submission" date="2021-03" db="UniProtKB">
        <authorList>
            <consortium name="Ensembl"/>
        </authorList>
    </citation>
    <scope>IDENTIFICATION</scope>
</reference>
<protein>
    <recommendedName>
        <fullName evidence="4">L1 transposable element RRM domain-containing protein</fullName>
    </recommendedName>
</protein>
<dbReference type="InParanoid" id="A0A803K8T1"/>
<sequence>MVRKSRRGHATRQTPRRRDMSQNGAESSADGTDSPDPAVMREKAAKKLAQYVRDPLPQRSTRGMSPTTHMPTNKRQETASCSPSTSAQISTELLTEPTLTEVLSAITNHTALVGKIDELKTDFAILKHDVQNLRERTGETERRVSDLEDFTAPLPGRLTATEKQITILEGKADDLENRLRRNNIRILGLSERAEGNIAEKFIEQWLTTSFGQAASSPAFTVERAHRVPGRPPPPGAPPRPLIARLLNYRDRDTALSEARKAGELIYENQRISIYPDFSTEVRKQRAKYTEAKRQLKMKQIPYAMLFPARLRITVSGRAHFFTSPEEVIRWLEERPLNSPRRE</sequence>
<feature type="compositionally biased region" description="Polar residues" evidence="2">
    <location>
        <begin position="58"/>
        <end position="81"/>
    </location>
</feature>
<dbReference type="SUPFAM" id="SSF57997">
    <property type="entry name" value="Tropomyosin"/>
    <property type="match status" value="1"/>
</dbReference>
<dbReference type="PANTHER" id="PTHR11505">
    <property type="entry name" value="L1 TRANSPOSABLE ELEMENT-RELATED"/>
    <property type="match status" value="1"/>
</dbReference>
<dbReference type="Gene3D" id="1.20.5.340">
    <property type="match status" value="1"/>
</dbReference>
<evidence type="ECO:0000256" key="2">
    <source>
        <dbReference type="SAM" id="MobiDB-lite"/>
    </source>
</evidence>
<feature type="compositionally biased region" description="Polar residues" evidence="2">
    <location>
        <begin position="21"/>
        <end position="31"/>
    </location>
</feature>
<proteinExistence type="predicted"/>
<evidence type="ECO:0000256" key="1">
    <source>
        <dbReference type="SAM" id="Coils"/>
    </source>
</evidence>
<feature type="coiled-coil region" evidence="1">
    <location>
        <begin position="116"/>
        <end position="192"/>
    </location>
</feature>
<organism evidence="3">
    <name type="scientific">Xenopus tropicalis</name>
    <name type="common">Western clawed frog</name>
    <name type="synonym">Silurana tropicalis</name>
    <dbReference type="NCBI Taxonomy" id="8364"/>
    <lineage>
        <taxon>Eukaryota</taxon>
        <taxon>Metazoa</taxon>
        <taxon>Chordata</taxon>
        <taxon>Craniata</taxon>
        <taxon>Vertebrata</taxon>
        <taxon>Euteleostomi</taxon>
        <taxon>Amphibia</taxon>
        <taxon>Batrachia</taxon>
        <taxon>Anura</taxon>
        <taxon>Pipoidea</taxon>
        <taxon>Pipidae</taxon>
        <taxon>Xenopodinae</taxon>
        <taxon>Xenopus</taxon>
        <taxon>Silurana</taxon>
    </lineage>
</organism>
<evidence type="ECO:0008006" key="4">
    <source>
        <dbReference type="Google" id="ProtNLM"/>
    </source>
</evidence>
<evidence type="ECO:0000313" key="3">
    <source>
        <dbReference type="Ensembl" id="ENSXETP00000116811"/>
    </source>
</evidence>
<accession>A0A803K8T1</accession>
<dbReference type="InterPro" id="IPR004244">
    <property type="entry name" value="Transposase_22"/>
</dbReference>
<keyword evidence="1" id="KW-0175">Coiled coil</keyword>
<reference evidence="3" key="1">
    <citation type="journal article" date="2010" name="Science">
        <title>The genome of the Western clawed frog Xenopus tropicalis.</title>
        <authorList>
            <person name="Hellsten U."/>
            <person name="Harland R.M."/>
            <person name="Gilchrist M.J."/>
            <person name="Hendrix D."/>
            <person name="Jurka J."/>
            <person name="Kapitonov V."/>
            <person name="Ovcharenko I."/>
            <person name="Putnam N.H."/>
            <person name="Shu S."/>
            <person name="Taher L."/>
            <person name="Blitz I.L."/>
            <person name="Blumberg B."/>
            <person name="Dichmann D.S."/>
            <person name="Dubchak I."/>
            <person name="Amaya E."/>
            <person name="Detter J.C."/>
            <person name="Fletcher R."/>
            <person name="Gerhard D.S."/>
            <person name="Goodstein D."/>
            <person name="Graves T."/>
            <person name="Grigoriev I.V."/>
            <person name="Grimwood J."/>
            <person name="Kawashima T."/>
            <person name="Lindquist E."/>
            <person name="Lucas S.M."/>
            <person name="Mead P.E."/>
            <person name="Mitros T."/>
            <person name="Ogino H."/>
            <person name="Ohta Y."/>
            <person name="Poliakov A.V."/>
            <person name="Pollet N."/>
            <person name="Robert J."/>
            <person name="Salamov A."/>
            <person name="Sater A.K."/>
            <person name="Schmutz J."/>
            <person name="Terry A."/>
            <person name="Vize P.D."/>
            <person name="Warren W.C."/>
            <person name="Wells D."/>
            <person name="Wills A."/>
            <person name="Wilson R.K."/>
            <person name="Zimmerman L.B."/>
            <person name="Zorn A.M."/>
            <person name="Grainger R."/>
            <person name="Grammer T."/>
            <person name="Khokha M.K."/>
            <person name="Richardson P.M."/>
            <person name="Rokhsar D.S."/>
        </authorList>
    </citation>
    <scope>NUCLEOTIDE SEQUENCE [LARGE SCALE GENOMIC DNA]</scope>
    <source>
        <strain evidence="3">Nigerian</strain>
    </source>
</reference>
<dbReference type="Gene3D" id="3.30.250.20">
    <property type="entry name" value="L1 transposable element, C-terminal domain"/>
    <property type="match status" value="1"/>
</dbReference>
<dbReference type="GeneTree" id="ENSGT01070000257169"/>
<name>A0A803K8T1_XENTR</name>